<dbReference type="SUPFAM" id="SSF55729">
    <property type="entry name" value="Acyl-CoA N-acyltransferases (Nat)"/>
    <property type="match status" value="1"/>
</dbReference>
<dbReference type="PANTHER" id="PTHR43792">
    <property type="entry name" value="GNAT FAMILY, PUTATIVE (AFU_ORTHOLOGUE AFUA_3G00765)-RELATED-RELATED"/>
    <property type="match status" value="1"/>
</dbReference>
<protein>
    <submittedName>
        <fullName evidence="5">Ribosomal-protein-alanine N-acetyltransferase</fullName>
        <ecNumber evidence="5">2.3.1.267</ecNumber>
    </submittedName>
</protein>
<organism evidence="5 6">
    <name type="scientific">Pseudochelatococcus lubricantis</name>
    <dbReference type="NCBI Taxonomy" id="1538102"/>
    <lineage>
        <taxon>Bacteria</taxon>
        <taxon>Pseudomonadati</taxon>
        <taxon>Pseudomonadota</taxon>
        <taxon>Alphaproteobacteria</taxon>
        <taxon>Hyphomicrobiales</taxon>
        <taxon>Chelatococcaceae</taxon>
        <taxon>Pseudochelatococcus</taxon>
    </lineage>
</organism>
<keyword evidence="6" id="KW-1185">Reference proteome</keyword>
<dbReference type="InterPro" id="IPR051531">
    <property type="entry name" value="N-acetyltransferase"/>
</dbReference>
<dbReference type="Pfam" id="PF13302">
    <property type="entry name" value="Acetyltransf_3"/>
    <property type="match status" value="1"/>
</dbReference>
<dbReference type="Gene3D" id="3.40.630.30">
    <property type="match status" value="1"/>
</dbReference>
<dbReference type="InterPro" id="IPR000182">
    <property type="entry name" value="GNAT_dom"/>
</dbReference>
<accession>A0ABX0UWL2</accession>
<comment type="caution">
    <text evidence="5">The sequence shown here is derived from an EMBL/GenBank/DDBJ whole genome shotgun (WGS) entry which is preliminary data.</text>
</comment>
<dbReference type="GO" id="GO:0008999">
    <property type="term" value="F:protein-N-terminal-alanine acetyltransferase activity"/>
    <property type="evidence" value="ECO:0007669"/>
    <property type="project" value="UniProtKB-EC"/>
</dbReference>
<dbReference type="Proteomes" id="UP001429580">
    <property type="component" value="Unassembled WGS sequence"/>
</dbReference>
<dbReference type="InterPro" id="IPR016181">
    <property type="entry name" value="Acyl_CoA_acyltransferase"/>
</dbReference>
<name>A0ABX0UWL2_9HYPH</name>
<dbReference type="PANTHER" id="PTHR43792:SF8">
    <property type="entry name" value="[RIBOSOMAL PROTEIN US5]-ALANINE N-ACETYLTRANSFERASE"/>
    <property type="match status" value="1"/>
</dbReference>
<keyword evidence="1 5" id="KW-0808">Transferase</keyword>
<evidence type="ECO:0000313" key="6">
    <source>
        <dbReference type="Proteomes" id="UP001429580"/>
    </source>
</evidence>
<dbReference type="RefSeq" id="WP_246225097.1">
    <property type="nucleotide sequence ID" value="NZ_JAASQI010000002.1"/>
</dbReference>
<comment type="similarity">
    <text evidence="3">Belongs to the acetyltransferase family. RimJ subfamily.</text>
</comment>
<evidence type="ECO:0000256" key="2">
    <source>
        <dbReference type="ARBA" id="ARBA00023315"/>
    </source>
</evidence>
<keyword evidence="2 5" id="KW-0012">Acyltransferase</keyword>
<feature type="domain" description="N-acetyltransferase" evidence="4">
    <location>
        <begin position="42"/>
        <end position="193"/>
    </location>
</feature>
<evidence type="ECO:0000259" key="4">
    <source>
        <dbReference type="PROSITE" id="PS51186"/>
    </source>
</evidence>
<sequence length="206" mass="23849">MTEAVIHMTQFRFSPPGSQSPYIRGGGIYLRLPQMRDFDAWAAVRDESRRFLERWEPLWPADDLTRAAFRRRINWYEEDVARDASYPFFLFREGDDALMGGLTLGPVRRGVVQACTLGYWMGERFARQGYMSKAVAAAAYFVFNTLGLRRIEASCLPINEPSIGLLEKVGFVREGYARQYLCIAGVWEDHFLYALLKDDFLRRYST</sequence>
<evidence type="ECO:0000256" key="1">
    <source>
        <dbReference type="ARBA" id="ARBA00022679"/>
    </source>
</evidence>
<dbReference type="EC" id="2.3.1.267" evidence="5"/>
<gene>
    <name evidence="5" type="ORF">FHS82_001152</name>
</gene>
<dbReference type="EMBL" id="JAASQI010000002">
    <property type="protein sequence ID" value="NIJ57326.1"/>
    <property type="molecule type" value="Genomic_DNA"/>
</dbReference>
<reference evidence="5 6" key="1">
    <citation type="submission" date="2020-03" db="EMBL/GenBank/DDBJ databases">
        <title>Genomic Encyclopedia of Type Strains, Phase IV (KMG-IV): sequencing the most valuable type-strain genomes for metagenomic binning, comparative biology and taxonomic classification.</title>
        <authorList>
            <person name="Goeker M."/>
        </authorList>
    </citation>
    <scope>NUCLEOTIDE SEQUENCE [LARGE SCALE GENOMIC DNA]</scope>
    <source>
        <strain evidence="5 6">DSM 103870</strain>
    </source>
</reference>
<proteinExistence type="inferred from homology"/>
<dbReference type="PROSITE" id="PS51186">
    <property type="entry name" value="GNAT"/>
    <property type="match status" value="1"/>
</dbReference>
<evidence type="ECO:0000313" key="5">
    <source>
        <dbReference type="EMBL" id="NIJ57326.1"/>
    </source>
</evidence>
<evidence type="ECO:0000256" key="3">
    <source>
        <dbReference type="ARBA" id="ARBA00038502"/>
    </source>
</evidence>